<evidence type="ECO:0000313" key="2">
    <source>
        <dbReference type="EMBL" id="TNN76538.1"/>
    </source>
</evidence>
<dbReference type="Proteomes" id="UP000314294">
    <property type="component" value="Unassembled WGS sequence"/>
</dbReference>
<dbReference type="AlphaFoldDB" id="A0A4Z2IEX5"/>
<evidence type="ECO:0000313" key="3">
    <source>
        <dbReference type="Proteomes" id="UP000314294"/>
    </source>
</evidence>
<comment type="caution">
    <text evidence="2">The sequence shown here is derived from an EMBL/GenBank/DDBJ whole genome shotgun (WGS) entry which is preliminary data.</text>
</comment>
<accession>A0A4Z2IEX5</accession>
<name>A0A4Z2IEX5_9TELE</name>
<feature type="domain" description="MADF" evidence="1">
    <location>
        <begin position="4"/>
        <end position="26"/>
    </location>
</feature>
<dbReference type="EMBL" id="SRLO01000092">
    <property type="protein sequence ID" value="TNN76538.1"/>
    <property type="molecule type" value="Genomic_DNA"/>
</dbReference>
<organism evidence="2 3">
    <name type="scientific">Liparis tanakae</name>
    <name type="common">Tanaka's snailfish</name>
    <dbReference type="NCBI Taxonomy" id="230148"/>
    <lineage>
        <taxon>Eukaryota</taxon>
        <taxon>Metazoa</taxon>
        <taxon>Chordata</taxon>
        <taxon>Craniata</taxon>
        <taxon>Vertebrata</taxon>
        <taxon>Euteleostomi</taxon>
        <taxon>Actinopterygii</taxon>
        <taxon>Neopterygii</taxon>
        <taxon>Teleostei</taxon>
        <taxon>Neoteleostei</taxon>
        <taxon>Acanthomorphata</taxon>
        <taxon>Eupercaria</taxon>
        <taxon>Perciformes</taxon>
        <taxon>Cottioidei</taxon>
        <taxon>Cottales</taxon>
        <taxon>Liparidae</taxon>
        <taxon>Liparis</taxon>
    </lineage>
</organism>
<reference evidence="2 3" key="1">
    <citation type="submission" date="2019-03" db="EMBL/GenBank/DDBJ databases">
        <title>First draft genome of Liparis tanakae, snailfish: a comprehensive survey of snailfish specific genes.</title>
        <authorList>
            <person name="Kim W."/>
            <person name="Song I."/>
            <person name="Jeong J.-H."/>
            <person name="Kim D."/>
            <person name="Kim S."/>
            <person name="Ryu S."/>
            <person name="Song J.Y."/>
            <person name="Lee S.K."/>
        </authorList>
    </citation>
    <scope>NUCLEOTIDE SEQUENCE [LARGE SCALE GENOMIC DNA]</scope>
    <source>
        <tissue evidence="2">Muscle</tissue>
    </source>
</reference>
<protein>
    <recommendedName>
        <fullName evidence="1">MADF domain-containing protein</fullName>
    </recommendedName>
</protein>
<dbReference type="OrthoDB" id="5803771at2759"/>
<keyword evidence="3" id="KW-1185">Reference proteome</keyword>
<proteinExistence type="predicted"/>
<sequence length="78" mass="9077">MGEEICRRRWKSLRDTYQREKREQKECSSVPPFLDPCITPRETSGNTGRRAVEVRIAEYREEERAEAAAGPSHRAVDK</sequence>
<gene>
    <name evidence="2" type="ORF">EYF80_013188</name>
</gene>
<dbReference type="InterPro" id="IPR006578">
    <property type="entry name" value="MADF-dom"/>
</dbReference>
<dbReference type="Pfam" id="PF10545">
    <property type="entry name" value="MADF_DNA_bdg"/>
    <property type="match status" value="1"/>
</dbReference>
<evidence type="ECO:0000259" key="1">
    <source>
        <dbReference type="Pfam" id="PF10545"/>
    </source>
</evidence>